<protein>
    <submittedName>
        <fullName evidence="2">Uncharacterized protein</fullName>
    </submittedName>
</protein>
<keyword evidence="3" id="KW-1185">Reference proteome</keyword>
<dbReference type="EMBL" id="JAPRFR010000001">
    <property type="protein sequence ID" value="MCZ0725607.1"/>
    <property type="molecule type" value="Genomic_DNA"/>
</dbReference>
<organism evidence="2 3">
    <name type="scientific">Aerococcus kribbianus</name>
    <dbReference type="NCBI Taxonomy" id="2999064"/>
    <lineage>
        <taxon>Bacteria</taxon>
        <taxon>Bacillati</taxon>
        <taxon>Bacillota</taxon>
        <taxon>Bacilli</taxon>
        <taxon>Lactobacillales</taxon>
        <taxon>Aerococcaceae</taxon>
        <taxon>Aerococcus</taxon>
    </lineage>
</organism>
<sequence>MYEWSQSILDQAIAASPHYQDRALLAAVKEAIQETDKRLAQAEGQLDGLAWNKEEWE</sequence>
<evidence type="ECO:0000313" key="3">
    <source>
        <dbReference type="Proteomes" id="UP001146670"/>
    </source>
</evidence>
<evidence type="ECO:0000256" key="1">
    <source>
        <dbReference type="SAM" id="Coils"/>
    </source>
</evidence>
<dbReference type="AlphaFoldDB" id="A0A9X3JEM7"/>
<feature type="coiled-coil region" evidence="1">
    <location>
        <begin position="25"/>
        <end position="52"/>
    </location>
</feature>
<accession>A0A9X3JEM7</accession>
<comment type="caution">
    <text evidence="2">The sequence shown here is derived from an EMBL/GenBank/DDBJ whole genome shotgun (WGS) entry which is preliminary data.</text>
</comment>
<name>A0A9X3JEM7_9LACT</name>
<reference evidence="2" key="1">
    <citation type="submission" date="2022-12" db="EMBL/GenBank/DDBJ databases">
        <title>Description and comparative metabolic analysis of Aerococcus sp. nov., isolated from the feces of a pig.</title>
        <authorList>
            <person name="Chang Y.-H."/>
        </authorList>
    </citation>
    <scope>NUCLEOTIDE SEQUENCE</scope>
    <source>
        <strain evidence="2">YH-aer222</strain>
    </source>
</reference>
<dbReference type="RefSeq" id="WP_268751922.1">
    <property type="nucleotide sequence ID" value="NZ_JAPRFQ010000001.1"/>
</dbReference>
<keyword evidence="1" id="KW-0175">Coiled coil</keyword>
<proteinExistence type="predicted"/>
<dbReference type="Proteomes" id="UP001146670">
    <property type="component" value="Unassembled WGS sequence"/>
</dbReference>
<evidence type="ECO:0000313" key="2">
    <source>
        <dbReference type="EMBL" id="MCZ0725607.1"/>
    </source>
</evidence>
<gene>
    <name evidence="2" type="ORF">OW157_03365</name>
</gene>